<dbReference type="GO" id="GO:0003677">
    <property type="term" value="F:DNA binding"/>
    <property type="evidence" value="ECO:0007669"/>
    <property type="project" value="UniProtKB-KW"/>
</dbReference>
<dbReference type="SMART" id="SM00530">
    <property type="entry name" value="HTH_XRE"/>
    <property type="match status" value="1"/>
</dbReference>
<proteinExistence type="predicted"/>
<dbReference type="PANTHER" id="PTHR46558">
    <property type="entry name" value="TRACRIPTIONAL REGULATORY PROTEIN-RELATED-RELATED"/>
    <property type="match status" value="1"/>
</dbReference>
<evidence type="ECO:0000313" key="3">
    <source>
        <dbReference type="EMBL" id="PZD95198.1"/>
    </source>
</evidence>
<reference evidence="3 4" key="1">
    <citation type="submission" date="2018-06" db="EMBL/GenBank/DDBJ databases">
        <title>Paenibacillus imtechensis sp. nov.</title>
        <authorList>
            <person name="Pinnaka A.K."/>
            <person name="Singh H."/>
            <person name="Kaur M."/>
        </authorList>
    </citation>
    <scope>NUCLEOTIDE SEQUENCE [LARGE SCALE GENOMIC DNA]</scope>
    <source>
        <strain evidence="3 4">SMB1</strain>
    </source>
</reference>
<dbReference type="Gene3D" id="1.10.260.40">
    <property type="entry name" value="lambda repressor-like DNA-binding domains"/>
    <property type="match status" value="1"/>
</dbReference>
<evidence type="ECO:0000259" key="2">
    <source>
        <dbReference type="PROSITE" id="PS50943"/>
    </source>
</evidence>
<gene>
    <name evidence="3" type="ORF">DNH61_11605</name>
</gene>
<dbReference type="PANTHER" id="PTHR46558:SF13">
    <property type="entry name" value="HTH-TYPE TRANSCRIPTIONAL REGULATOR IMMR"/>
    <property type="match status" value="1"/>
</dbReference>
<comment type="caution">
    <text evidence="3">The sequence shown here is derived from an EMBL/GenBank/DDBJ whole genome shotgun (WGS) entry which is preliminary data.</text>
</comment>
<name>A0A2W1L532_9BACL</name>
<keyword evidence="4" id="KW-1185">Reference proteome</keyword>
<dbReference type="Pfam" id="PF01381">
    <property type="entry name" value="HTH_3"/>
    <property type="match status" value="1"/>
</dbReference>
<protein>
    <submittedName>
        <fullName evidence="3">Transcriptional regulator</fullName>
    </submittedName>
</protein>
<organism evidence="3 4">
    <name type="scientific">Paenibacillus sambharensis</name>
    <dbReference type="NCBI Taxonomy" id="1803190"/>
    <lineage>
        <taxon>Bacteria</taxon>
        <taxon>Bacillati</taxon>
        <taxon>Bacillota</taxon>
        <taxon>Bacilli</taxon>
        <taxon>Bacillales</taxon>
        <taxon>Paenibacillaceae</taxon>
        <taxon>Paenibacillus</taxon>
    </lineage>
</organism>
<dbReference type="PROSITE" id="PS50943">
    <property type="entry name" value="HTH_CROC1"/>
    <property type="match status" value="1"/>
</dbReference>
<dbReference type="InterPro" id="IPR001387">
    <property type="entry name" value="Cro/C1-type_HTH"/>
</dbReference>
<keyword evidence="1" id="KW-0238">DNA-binding</keyword>
<accession>A0A2W1L532</accession>
<dbReference type="CDD" id="cd00093">
    <property type="entry name" value="HTH_XRE"/>
    <property type="match status" value="1"/>
</dbReference>
<sequence length="142" mass="16272">MCKCDNVSLEGGVNTLSTLGNKLKQLRREKRWTLAEVAEKLGLRGHSTYSNWEYDRTQPDAEMIAKLSKVYSVSTDFLLGRTEDPNHNLSEDAKTIIDILNLTDEEISEQIDLVVDGEKLTQEELLRFIAYVRTERQLRGLK</sequence>
<evidence type="ECO:0000256" key="1">
    <source>
        <dbReference type="ARBA" id="ARBA00023125"/>
    </source>
</evidence>
<dbReference type="EMBL" id="QKRB01000044">
    <property type="protein sequence ID" value="PZD95198.1"/>
    <property type="molecule type" value="Genomic_DNA"/>
</dbReference>
<dbReference type="AlphaFoldDB" id="A0A2W1L532"/>
<dbReference type="Proteomes" id="UP000249522">
    <property type="component" value="Unassembled WGS sequence"/>
</dbReference>
<evidence type="ECO:0000313" key="4">
    <source>
        <dbReference type="Proteomes" id="UP000249522"/>
    </source>
</evidence>
<feature type="domain" description="HTH cro/C1-type" evidence="2">
    <location>
        <begin position="23"/>
        <end position="78"/>
    </location>
</feature>
<dbReference type="InterPro" id="IPR010982">
    <property type="entry name" value="Lambda_DNA-bd_dom_sf"/>
</dbReference>
<dbReference type="SUPFAM" id="SSF47413">
    <property type="entry name" value="lambda repressor-like DNA-binding domains"/>
    <property type="match status" value="1"/>
</dbReference>